<evidence type="ECO:0000313" key="1">
    <source>
        <dbReference type="EMBL" id="GGJ04177.1"/>
    </source>
</evidence>
<dbReference type="AlphaFoldDB" id="A0A830E9G6"/>
<comment type="caution">
    <text evidence="1">The sequence shown here is derived from an EMBL/GenBank/DDBJ whole genome shotgun (WGS) entry which is preliminary data.</text>
</comment>
<protein>
    <submittedName>
        <fullName evidence="1">Uncharacterized protein</fullName>
    </submittedName>
</protein>
<dbReference type="RefSeq" id="WP_188786534.1">
    <property type="nucleotide sequence ID" value="NZ_BMOC01000006.1"/>
</dbReference>
<gene>
    <name evidence="1" type="ORF">GCM10008995_12470</name>
</gene>
<evidence type="ECO:0000313" key="2">
    <source>
        <dbReference type="Proteomes" id="UP000653099"/>
    </source>
</evidence>
<sequence length="189" mass="20311">MASHTDTIDTMYADIEDGKRHDIAVELVTRRAIDCDGEHVHRLLVTDQSGRQFTVLATPDSEALLGLKTGGTHRISGLLGAVPLTSGDDIGAVCPDCGGQLRPGQVVDAAGAAVTQAASQLSLDEPFGIIDVRTTVRRVRDDRSLVNDWTPMDDDRSVSPPDYVCASCGCRVDAYELREAAETDQMLEN</sequence>
<proteinExistence type="predicted"/>
<reference evidence="1" key="2">
    <citation type="submission" date="2020-09" db="EMBL/GenBank/DDBJ databases">
        <authorList>
            <person name="Sun Q."/>
            <person name="Ohkuma M."/>
        </authorList>
    </citation>
    <scope>NUCLEOTIDE SEQUENCE</scope>
    <source>
        <strain evidence="1">JCM 14359</strain>
    </source>
</reference>
<accession>A0A830E9G6</accession>
<reference evidence="1" key="1">
    <citation type="journal article" date="2014" name="Int. J. Syst. Evol. Microbiol.">
        <title>Complete genome sequence of Corynebacterium casei LMG S-19264T (=DSM 44701T), isolated from a smear-ripened cheese.</title>
        <authorList>
            <consortium name="US DOE Joint Genome Institute (JGI-PGF)"/>
            <person name="Walter F."/>
            <person name="Albersmeier A."/>
            <person name="Kalinowski J."/>
            <person name="Ruckert C."/>
        </authorList>
    </citation>
    <scope>NUCLEOTIDE SEQUENCE</scope>
    <source>
        <strain evidence="1">JCM 14359</strain>
    </source>
</reference>
<organism evidence="1 2">
    <name type="scientific">Halobellus salinus</name>
    <dbReference type="NCBI Taxonomy" id="931585"/>
    <lineage>
        <taxon>Archaea</taxon>
        <taxon>Methanobacteriati</taxon>
        <taxon>Methanobacteriota</taxon>
        <taxon>Stenosarchaea group</taxon>
        <taxon>Halobacteria</taxon>
        <taxon>Halobacteriales</taxon>
        <taxon>Haloferacaceae</taxon>
        <taxon>Halobellus</taxon>
    </lineage>
</organism>
<dbReference type="EMBL" id="BMOC01000006">
    <property type="protein sequence ID" value="GGJ04177.1"/>
    <property type="molecule type" value="Genomic_DNA"/>
</dbReference>
<keyword evidence="2" id="KW-1185">Reference proteome</keyword>
<name>A0A830E9G6_9EURY</name>
<dbReference type="Proteomes" id="UP000653099">
    <property type="component" value="Unassembled WGS sequence"/>
</dbReference>